<accession>A0A317QNY1</accession>
<comment type="caution">
    <text evidence="2">The sequence shown here is derived from an EMBL/GenBank/DDBJ whole genome shotgun (WGS) entry which is preliminary data.</text>
</comment>
<dbReference type="Proteomes" id="UP000246661">
    <property type="component" value="Unassembled WGS sequence"/>
</dbReference>
<feature type="compositionally biased region" description="Basic and acidic residues" evidence="1">
    <location>
        <begin position="29"/>
        <end position="40"/>
    </location>
</feature>
<keyword evidence="2" id="KW-0808">Transferase</keyword>
<keyword evidence="3" id="KW-1185">Reference proteome</keyword>
<dbReference type="EMBL" id="QGTX01000001">
    <property type="protein sequence ID" value="PWW23935.1"/>
    <property type="molecule type" value="Genomic_DNA"/>
</dbReference>
<protein>
    <submittedName>
        <fullName evidence="2">Phosphinothricin acetyltransferase</fullName>
    </submittedName>
</protein>
<organism evidence="2 3">
    <name type="scientific">Geodermatophilus normandii</name>
    <dbReference type="NCBI Taxonomy" id="1137989"/>
    <lineage>
        <taxon>Bacteria</taxon>
        <taxon>Bacillati</taxon>
        <taxon>Actinomycetota</taxon>
        <taxon>Actinomycetes</taxon>
        <taxon>Geodermatophilales</taxon>
        <taxon>Geodermatophilaceae</taxon>
        <taxon>Geodermatophilus</taxon>
    </lineage>
</organism>
<gene>
    <name evidence="2" type="ORF">JD79_03112</name>
</gene>
<evidence type="ECO:0000313" key="3">
    <source>
        <dbReference type="Proteomes" id="UP000246661"/>
    </source>
</evidence>
<evidence type="ECO:0000313" key="2">
    <source>
        <dbReference type="EMBL" id="PWW23935.1"/>
    </source>
</evidence>
<reference evidence="3" key="1">
    <citation type="submission" date="2018-05" db="EMBL/GenBank/DDBJ databases">
        <authorList>
            <person name="Klenk H.-P."/>
            <person name="Huntemann M."/>
            <person name="Clum A."/>
            <person name="Pillay M."/>
            <person name="Palaniappan K."/>
            <person name="Varghese N."/>
            <person name="Mikhailova N."/>
            <person name="Stamatis D."/>
            <person name="Reddy T."/>
            <person name="Daum C."/>
            <person name="Shapiro N."/>
            <person name="Ivanova N."/>
            <person name="Kyrpides N."/>
            <person name="Woyke T."/>
        </authorList>
    </citation>
    <scope>NUCLEOTIDE SEQUENCE [LARGE SCALE GENOMIC DNA]</scope>
    <source>
        <strain evidence="3">DSM 45417</strain>
    </source>
</reference>
<dbReference type="GO" id="GO:0016740">
    <property type="term" value="F:transferase activity"/>
    <property type="evidence" value="ECO:0007669"/>
    <property type="project" value="UniProtKB-KW"/>
</dbReference>
<sequence length="40" mass="4103">MAGVALPDEASLGLHRALGSEPAGAHRRVGVEDGAWHDVP</sequence>
<dbReference type="RefSeq" id="WP_281270318.1">
    <property type="nucleotide sequence ID" value="NZ_QGTX01000001.1"/>
</dbReference>
<evidence type="ECO:0000256" key="1">
    <source>
        <dbReference type="SAM" id="MobiDB-lite"/>
    </source>
</evidence>
<proteinExistence type="predicted"/>
<name>A0A317QNY1_9ACTN</name>
<feature type="region of interest" description="Disordered" evidence="1">
    <location>
        <begin position="17"/>
        <end position="40"/>
    </location>
</feature>
<dbReference type="AlphaFoldDB" id="A0A317QNY1"/>